<dbReference type="HOGENOM" id="CLU_016047_1_2_2"/>
<comment type="similarity">
    <text evidence="5">Belongs to the binding-protein-dependent transport system permease family.</text>
</comment>
<dbReference type="eggNOG" id="arCOG00159">
    <property type="taxonomic scope" value="Archaea"/>
</dbReference>
<feature type="transmembrane region" description="Helical" evidence="5">
    <location>
        <begin position="182"/>
        <end position="206"/>
    </location>
</feature>
<organism evidence="7 8">
    <name type="scientific">Staphylothermus hellenicus (strain DSM 12710 / JCM 10830 / BK20S6-10-b1 / P8)</name>
    <dbReference type="NCBI Taxonomy" id="591019"/>
    <lineage>
        <taxon>Archaea</taxon>
        <taxon>Thermoproteota</taxon>
        <taxon>Thermoprotei</taxon>
        <taxon>Desulfurococcales</taxon>
        <taxon>Desulfurococcaceae</taxon>
        <taxon>Staphylothermus</taxon>
    </lineage>
</organism>
<keyword evidence="4 5" id="KW-0472">Membrane</keyword>
<dbReference type="InterPro" id="IPR035906">
    <property type="entry name" value="MetI-like_sf"/>
</dbReference>
<feature type="domain" description="ABC transmembrane type-1" evidence="6">
    <location>
        <begin position="69"/>
        <end position="260"/>
    </location>
</feature>
<dbReference type="AlphaFoldDB" id="D7D9X5"/>
<comment type="subcellular location">
    <subcellularLocation>
        <location evidence="5">Cell membrane</location>
        <topology evidence="5">Multi-pass membrane protein</topology>
    </subcellularLocation>
    <subcellularLocation>
        <location evidence="1">Membrane</location>
        <topology evidence="1">Multi-pass membrane protein</topology>
    </subcellularLocation>
</comment>
<feature type="transmembrane region" description="Helical" evidence="5">
    <location>
        <begin position="242"/>
        <end position="265"/>
    </location>
</feature>
<keyword evidence="3 5" id="KW-1133">Transmembrane helix</keyword>
<evidence type="ECO:0000256" key="1">
    <source>
        <dbReference type="ARBA" id="ARBA00004141"/>
    </source>
</evidence>
<reference evidence="7 8" key="2">
    <citation type="journal article" date="2011" name="Stand. Genomic Sci.">
        <title>Complete genome sequence of Staphylothermus hellenicus P8.</title>
        <authorList>
            <person name="Anderson I."/>
            <person name="Wirth R."/>
            <person name="Lucas S."/>
            <person name="Copeland A."/>
            <person name="Lapidus A."/>
            <person name="Cheng J.F."/>
            <person name="Goodwin L."/>
            <person name="Pitluck S."/>
            <person name="Davenport K."/>
            <person name="Detter J.C."/>
            <person name="Han C."/>
            <person name="Tapia R."/>
            <person name="Land M."/>
            <person name="Hauser L."/>
            <person name="Pati A."/>
            <person name="Mikhailova N."/>
            <person name="Woyke T."/>
            <person name="Klenk H.P."/>
            <person name="Kyrpides N."/>
            <person name="Ivanova N."/>
        </authorList>
    </citation>
    <scope>NUCLEOTIDE SEQUENCE [LARGE SCALE GENOMIC DNA]</scope>
    <source>
        <strain evidence="8">DSM 12710 / JCM 10830 / BK20S6-10-b1 / P8</strain>
    </source>
</reference>
<dbReference type="KEGG" id="shc:Shell_1483"/>
<keyword evidence="2 5" id="KW-0812">Transmembrane</keyword>
<evidence type="ECO:0000256" key="3">
    <source>
        <dbReference type="ARBA" id="ARBA00022989"/>
    </source>
</evidence>
<keyword evidence="8" id="KW-1185">Reference proteome</keyword>
<dbReference type="PANTHER" id="PTHR43879">
    <property type="entry name" value="ABC TRANSPORTER PERMEASE PROTEIN"/>
    <property type="match status" value="1"/>
</dbReference>
<name>D7D9X5_STAHD</name>
<dbReference type="PROSITE" id="PS50928">
    <property type="entry name" value="ABC_TM1"/>
    <property type="match status" value="1"/>
</dbReference>
<dbReference type="Proteomes" id="UP000002573">
    <property type="component" value="Chromosome"/>
</dbReference>
<dbReference type="CDD" id="cd06261">
    <property type="entry name" value="TM_PBP2"/>
    <property type="match status" value="1"/>
</dbReference>
<dbReference type="OrthoDB" id="45815at2157"/>
<reference evidence="8" key="1">
    <citation type="submission" date="2010-05" db="EMBL/GenBank/DDBJ databases">
        <title>Complete sequence of Staphylothermus hellenicus DSM 12710.</title>
        <authorList>
            <consortium name="US DOE Joint Genome Institute"/>
            <person name="Lucas S."/>
            <person name="Copeland A."/>
            <person name="Lapidus A."/>
            <person name="Cheng J.-F."/>
            <person name="Bruce D."/>
            <person name="Goodwin L."/>
            <person name="Pitluck S."/>
            <person name="Davenport K."/>
            <person name="Detter J.C."/>
            <person name="Han C."/>
            <person name="Tapia R."/>
            <person name="Larimer F."/>
            <person name="Land M."/>
            <person name="Hauser L."/>
            <person name="Kyrpides N."/>
            <person name="Mikhailova N."/>
            <person name="Anderson I.J."/>
            <person name="Woyke T."/>
        </authorList>
    </citation>
    <scope>NUCLEOTIDE SEQUENCE [LARGE SCALE GENOMIC DNA]</scope>
    <source>
        <strain evidence="8">DSM 12710 / JCM 10830 / BK20S6-10-b1 / P8</strain>
    </source>
</reference>
<dbReference type="GO" id="GO:0005886">
    <property type="term" value="C:plasma membrane"/>
    <property type="evidence" value="ECO:0007669"/>
    <property type="project" value="UniProtKB-SubCell"/>
</dbReference>
<feature type="transmembrane region" description="Helical" evidence="5">
    <location>
        <begin position="68"/>
        <end position="93"/>
    </location>
</feature>
<evidence type="ECO:0000313" key="8">
    <source>
        <dbReference type="Proteomes" id="UP000002573"/>
    </source>
</evidence>
<dbReference type="RefSeq" id="WP_013143769.1">
    <property type="nucleotide sequence ID" value="NC_014205.1"/>
</dbReference>
<protein>
    <submittedName>
        <fullName evidence="7">Binding-protein-dependent transport systems inner membrane component</fullName>
    </submittedName>
</protein>
<dbReference type="PANTHER" id="PTHR43879:SF1">
    <property type="entry name" value="GLUCOSE IMPORT SYSTEM PERMEASE PROTEIN GLCU"/>
    <property type="match status" value="1"/>
</dbReference>
<proteinExistence type="inferred from homology"/>
<accession>D7D9X5</accession>
<dbReference type="Gene3D" id="1.10.3720.10">
    <property type="entry name" value="MetI-like"/>
    <property type="match status" value="1"/>
</dbReference>
<dbReference type="EMBL" id="CP002051">
    <property type="protein sequence ID" value="ADI32571.1"/>
    <property type="molecule type" value="Genomic_DNA"/>
</dbReference>
<dbReference type="Pfam" id="PF00528">
    <property type="entry name" value="BPD_transp_1"/>
    <property type="match status" value="1"/>
</dbReference>
<sequence>MKMKLSIKRILLYFFLVLLAIAWVMPVYVAVIAGFKSNREIYSTNVLQPPMNPIVDPWVGAWNKISRAFFNSIVISLSATALSVIIGTMAGYYLSRYRFKGAQALFFLIAVASFIPYQIVLIPIIRIFSTIHLMGTIPGLILAYTLLFSPWAALISAAFFMTVPKELEEAAFIDGSSPIKTFFKIVFPVAIPGIISTTIIIFMNIWNEFLIAVALSTTPVVRPIQPEIANLRGTTTVSWNTLMAGSIIAILPPTVIVILLGRYFVSGLLAGALKGA</sequence>
<dbReference type="InterPro" id="IPR000515">
    <property type="entry name" value="MetI-like"/>
</dbReference>
<evidence type="ECO:0000256" key="4">
    <source>
        <dbReference type="ARBA" id="ARBA00023136"/>
    </source>
</evidence>
<dbReference type="GO" id="GO:0055085">
    <property type="term" value="P:transmembrane transport"/>
    <property type="evidence" value="ECO:0007669"/>
    <property type="project" value="InterPro"/>
</dbReference>
<evidence type="ECO:0000256" key="2">
    <source>
        <dbReference type="ARBA" id="ARBA00022692"/>
    </source>
</evidence>
<feature type="transmembrane region" description="Helical" evidence="5">
    <location>
        <begin position="12"/>
        <end position="35"/>
    </location>
</feature>
<evidence type="ECO:0000256" key="5">
    <source>
        <dbReference type="RuleBase" id="RU363032"/>
    </source>
</evidence>
<feature type="transmembrane region" description="Helical" evidence="5">
    <location>
        <begin position="105"/>
        <end position="129"/>
    </location>
</feature>
<gene>
    <name evidence="7" type="ordered locus">Shell_1483</name>
</gene>
<dbReference type="STRING" id="591019.Shell_1483"/>
<evidence type="ECO:0000313" key="7">
    <source>
        <dbReference type="EMBL" id="ADI32571.1"/>
    </source>
</evidence>
<dbReference type="SUPFAM" id="SSF161098">
    <property type="entry name" value="MetI-like"/>
    <property type="match status" value="1"/>
</dbReference>
<dbReference type="GeneID" id="9234774"/>
<keyword evidence="5" id="KW-0813">Transport</keyword>
<evidence type="ECO:0000259" key="6">
    <source>
        <dbReference type="PROSITE" id="PS50928"/>
    </source>
</evidence>
<feature type="transmembrane region" description="Helical" evidence="5">
    <location>
        <begin position="141"/>
        <end position="161"/>
    </location>
</feature>